<organism evidence="1 2">
    <name type="scientific">Bacteroides acidifaciens</name>
    <dbReference type="NCBI Taxonomy" id="85831"/>
    <lineage>
        <taxon>Bacteria</taxon>
        <taxon>Pseudomonadati</taxon>
        <taxon>Bacteroidota</taxon>
        <taxon>Bacteroidia</taxon>
        <taxon>Bacteroidales</taxon>
        <taxon>Bacteroidaceae</taxon>
        <taxon>Bacteroides</taxon>
    </lineage>
</organism>
<sequence length="120" mass="13562">MQSILGNTRKADITFYASGRIDISARVAKHLQLSRGDVLDIMIDQDEFYLYVRLRSPNGRHEAMVFPTNKAGNHFRTSSSRLCTAILQECRATAKARLCVGEPTENEYGKLLPIITKYLL</sequence>
<comment type="caution">
    <text evidence="1">The sequence shown here is derived from an EMBL/GenBank/DDBJ whole genome shotgun (WGS) entry which is preliminary data.</text>
</comment>
<protein>
    <submittedName>
        <fullName evidence="1">Uncharacterized protein</fullName>
    </submittedName>
</protein>
<name>A0A3L8A5S7_9BACE</name>
<dbReference type="AlphaFoldDB" id="A0A3L8A5S7"/>
<dbReference type="Proteomes" id="UP000267159">
    <property type="component" value="Unassembled WGS sequence"/>
</dbReference>
<evidence type="ECO:0000313" key="2">
    <source>
        <dbReference type="Proteomes" id="UP000267159"/>
    </source>
</evidence>
<gene>
    <name evidence="1" type="ORF">D7Y07_18635</name>
</gene>
<dbReference type="EMBL" id="RAZM01000100">
    <property type="protein sequence ID" value="RLT78527.1"/>
    <property type="molecule type" value="Genomic_DNA"/>
</dbReference>
<evidence type="ECO:0000313" key="1">
    <source>
        <dbReference type="EMBL" id="RLT78527.1"/>
    </source>
</evidence>
<accession>A0A3L8A5S7</accession>
<reference evidence="1 2" key="1">
    <citation type="submission" date="2018-09" db="EMBL/GenBank/DDBJ databases">
        <title>Murine metabolic-syndrome-specific gut microbial biobank.</title>
        <authorList>
            <person name="Liu C."/>
        </authorList>
    </citation>
    <scope>NUCLEOTIDE SEQUENCE [LARGE SCALE GENOMIC DNA]</scope>
    <source>
        <strain evidence="1 2">0.1X-D8-26</strain>
    </source>
</reference>
<proteinExistence type="predicted"/>